<name>A0ABS1KBM5_9FLAO</name>
<evidence type="ECO:0000313" key="2">
    <source>
        <dbReference type="EMBL" id="MBL0736729.1"/>
    </source>
</evidence>
<reference evidence="2 3" key="1">
    <citation type="submission" date="2021-01" db="EMBL/GenBank/DDBJ databases">
        <title>Genome seq and assembly of Flavobacterium sp. GN10.</title>
        <authorList>
            <person name="Chhetri G."/>
        </authorList>
    </citation>
    <scope>NUCLEOTIDE SEQUENCE [LARGE SCALE GENOMIC DNA]</scope>
    <source>
        <strain evidence="2 3">GN10</strain>
    </source>
</reference>
<gene>
    <name evidence="2" type="ORF">JI750_07535</name>
</gene>
<dbReference type="Proteomes" id="UP000603728">
    <property type="component" value="Unassembled WGS sequence"/>
</dbReference>
<dbReference type="CDD" id="cd00102">
    <property type="entry name" value="IPT"/>
    <property type="match status" value="1"/>
</dbReference>
<organism evidence="2 3">
    <name type="scientific">Flavobacterium tagetis</name>
    <dbReference type="NCBI Taxonomy" id="2801336"/>
    <lineage>
        <taxon>Bacteria</taxon>
        <taxon>Pseudomonadati</taxon>
        <taxon>Bacteroidota</taxon>
        <taxon>Flavobacteriia</taxon>
        <taxon>Flavobacteriales</taxon>
        <taxon>Flavobacteriaceae</taxon>
        <taxon>Flavobacterium</taxon>
    </lineage>
</organism>
<dbReference type="Pfam" id="PF18329">
    <property type="entry name" value="SGBP_B_XBD"/>
    <property type="match status" value="1"/>
</dbReference>
<dbReference type="InterPro" id="IPR040475">
    <property type="entry name" value="SGBP_B_XBD"/>
</dbReference>
<protein>
    <recommendedName>
        <fullName evidence="1">Surface glycan-binding protein B xyloglucan binding domain-containing protein</fullName>
    </recommendedName>
</protein>
<evidence type="ECO:0000313" key="3">
    <source>
        <dbReference type="Proteomes" id="UP000603728"/>
    </source>
</evidence>
<dbReference type="SUPFAM" id="SSF81296">
    <property type="entry name" value="E set domains"/>
    <property type="match status" value="1"/>
</dbReference>
<dbReference type="InterPro" id="IPR014756">
    <property type="entry name" value="Ig_E-set"/>
</dbReference>
<dbReference type="Gene3D" id="2.60.40.10">
    <property type="entry name" value="Immunoglobulins"/>
    <property type="match status" value="2"/>
</dbReference>
<proteinExistence type="predicted"/>
<dbReference type="InterPro" id="IPR013783">
    <property type="entry name" value="Ig-like_fold"/>
</dbReference>
<dbReference type="EMBL" id="JAERSF010000002">
    <property type="protein sequence ID" value="MBL0736729.1"/>
    <property type="molecule type" value="Genomic_DNA"/>
</dbReference>
<dbReference type="RefSeq" id="WP_201999839.1">
    <property type="nucleotide sequence ID" value="NZ_JAERSF010000002.1"/>
</dbReference>
<dbReference type="PROSITE" id="PS51257">
    <property type="entry name" value="PROKAR_LIPOPROTEIN"/>
    <property type="match status" value="1"/>
</dbReference>
<sequence length="457" mass="50285">MKYILTKKYWAPIALLSMMVFGMLFTSCDNNDSEGDAITITKVFLEDVNSSVPDREVTFARLGQLLRIEGSGFEGLKKVYINGYSTYFNVVFVSNNSMLVSVSADTPILDADPSVRNTIRFVNDNNEFTFPFEIRAGRPEITRISNTMPNAGETITVYGSGLTEVNKVVFPGNVEVTTGIVSDEDGESFTVVVPNGVSDNGGSIFVQGSNGGVYSPAYFNCKRAIILDFDGRGQHSFWGTPPATGMILGTDLESASIGVGNLSQGKYVPHRPSRLTSIAAATGRATEVWTGGTGVDNWRAQFTPFIPATTPLDKVAFQFDIYVPDAWKDSGYLKICTINNFNAGAWSGGVYNYIPWLVDGKSVAFQTTGWVTVTIPLNKFYQWSKEAATFETVLAYREAATYQNFGIWFENLDVKMKDVLGNTSEEEFPSKATSVKVYTDNWRIVPLDAPVYNDFPN</sequence>
<keyword evidence="3" id="KW-1185">Reference proteome</keyword>
<feature type="domain" description="Surface glycan-binding protein B xyloglucan binding" evidence="1">
    <location>
        <begin position="219"/>
        <end position="446"/>
    </location>
</feature>
<comment type="caution">
    <text evidence="2">The sequence shown here is derived from an EMBL/GenBank/DDBJ whole genome shotgun (WGS) entry which is preliminary data.</text>
</comment>
<accession>A0ABS1KBM5</accession>
<evidence type="ECO:0000259" key="1">
    <source>
        <dbReference type="Pfam" id="PF18329"/>
    </source>
</evidence>